<evidence type="ECO:0000256" key="2">
    <source>
        <dbReference type="SAM" id="MobiDB-lite"/>
    </source>
</evidence>
<proteinExistence type="predicted"/>
<reference evidence="3 4" key="1">
    <citation type="submission" date="2019-05" db="EMBL/GenBank/DDBJ databases">
        <authorList>
            <person name="Lee S.D."/>
        </authorList>
    </citation>
    <scope>NUCLEOTIDE SEQUENCE [LARGE SCALE GENOMIC DNA]</scope>
    <source>
        <strain evidence="3 4">C5-26</strain>
    </source>
</reference>
<keyword evidence="4" id="KW-1185">Reference proteome</keyword>
<comment type="caution">
    <text evidence="3">The sequence shown here is derived from an EMBL/GenBank/DDBJ whole genome shotgun (WGS) entry which is preliminary data.</text>
</comment>
<feature type="region of interest" description="Disordered" evidence="2">
    <location>
        <begin position="196"/>
        <end position="225"/>
    </location>
</feature>
<accession>A0A563DWJ1</accession>
<dbReference type="EMBL" id="VCQV01000026">
    <property type="protein sequence ID" value="TWP34586.1"/>
    <property type="molecule type" value="Genomic_DNA"/>
</dbReference>
<organism evidence="3 4">
    <name type="scientific">Leekyejoonella antrihumi</name>
    <dbReference type="NCBI Taxonomy" id="1660198"/>
    <lineage>
        <taxon>Bacteria</taxon>
        <taxon>Bacillati</taxon>
        <taxon>Actinomycetota</taxon>
        <taxon>Actinomycetes</taxon>
        <taxon>Micrococcales</taxon>
        <taxon>Dermacoccaceae</taxon>
        <taxon>Leekyejoonella</taxon>
    </lineage>
</organism>
<dbReference type="SUPFAM" id="SSF89796">
    <property type="entry name" value="CoA-transferase family III (CaiB/BaiF)"/>
    <property type="match status" value="1"/>
</dbReference>
<dbReference type="InterPro" id="IPR050483">
    <property type="entry name" value="CoA-transferase_III_domain"/>
</dbReference>
<dbReference type="Gene3D" id="3.40.50.10540">
    <property type="entry name" value="Crotonobetainyl-coa:carnitine coa-transferase, domain 1"/>
    <property type="match status" value="1"/>
</dbReference>
<dbReference type="PANTHER" id="PTHR48207:SF4">
    <property type="entry name" value="BLL6097 PROTEIN"/>
    <property type="match status" value="1"/>
</dbReference>
<dbReference type="Proteomes" id="UP000320244">
    <property type="component" value="Unassembled WGS sequence"/>
</dbReference>
<dbReference type="GO" id="GO:0008410">
    <property type="term" value="F:CoA-transferase activity"/>
    <property type="evidence" value="ECO:0007669"/>
    <property type="project" value="TreeGrafter"/>
</dbReference>
<dbReference type="OrthoDB" id="9797653at2"/>
<dbReference type="InterPro" id="IPR003673">
    <property type="entry name" value="CoA-Trfase_fam_III"/>
</dbReference>
<dbReference type="Pfam" id="PF02515">
    <property type="entry name" value="CoA_transf_3"/>
    <property type="match status" value="1"/>
</dbReference>
<reference evidence="3 4" key="2">
    <citation type="submission" date="2019-08" db="EMBL/GenBank/DDBJ databases">
        <title>Jejuicoccus antrihumi gen. nov., sp. nov., a new member of the family Dermacoccaceae isolated from a cave.</title>
        <authorList>
            <person name="Schumann P."/>
            <person name="Kim I.S."/>
        </authorList>
    </citation>
    <scope>NUCLEOTIDE SEQUENCE [LARGE SCALE GENOMIC DNA]</scope>
    <source>
        <strain evidence="3 4">C5-26</strain>
    </source>
</reference>
<evidence type="ECO:0000313" key="4">
    <source>
        <dbReference type="Proteomes" id="UP000320244"/>
    </source>
</evidence>
<keyword evidence="1" id="KW-0808">Transferase</keyword>
<feature type="compositionally biased region" description="Polar residues" evidence="2">
    <location>
        <begin position="212"/>
        <end position="225"/>
    </location>
</feature>
<protein>
    <recommendedName>
        <fullName evidence="5">CoA transferase</fullName>
    </recommendedName>
</protein>
<sequence length="225" mass="23589">MGADVVKIEAPGGDIVRSIGDRDGRGLGHVFMNANRGKRSVVLDLKTDDGHAALLDLLADADVFCHNLRPAAARRLGVAGDQLATAYPQLVFCSMYGFGQSGRYADKAAYDDVVQGACGVAALQADPAPHCIRSAHVDKTVGSMAATAILAALYERSHSGLGQSVDIPMYESMVAMNAIEQMGGLVYDPQDGPAGYSRTASPPIASRVRPRTATSRSWSTPIANG</sequence>
<evidence type="ECO:0000313" key="3">
    <source>
        <dbReference type="EMBL" id="TWP34586.1"/>
    </source>
</evidence>
<gene>
    <name evidence="3" type="ORF">FGL98_16965</name>
</gene>
<evidence type="ECO:0000256" key="1">
    <source>
        <dbReference type="ARBA" id="ARBA00022679"/>
    </source>
</evidence>
<dbReference type="AlphaFoldDB" id="A0A563DWJ1"/>
<dbReference type="PANTHER" id="PTHR48207">
    <property type="entry name" value="SUCCINATE--HYDROXYMETHYLGLUTARATE COA-TRANSFERASE"/>
    <property type="match status" value="1"/>
</dbReference>
<dbReference type="InterPro" id="IPR023606">
    <property type="entry name" value="CoA-Trfase_III_dom_1_sf"/>
</dbReference>
<name>A0A563DWJ1_9MICO</name>
<evidence type="ECO:0008006" key="5">
    <source>
        <dbReference type="Google" id="ProtNLM"/>
    </source>
</evidence>